<protein>
    <submittedName>
        <fullName evidence="1">Uncharacterized protein</fullName>
    </submittedName>
</protein>
<dbReference type="OMA" id="HRFSFEC"/>
<dbReference type="VEuPathDB" id="FungiDB:CC77DRAFT_1091999"/>
<accession>A0A177DVU6</accession>
<dbReference type="KEGG" id="aalt:CC77DRAFT_1091999"/>
<gene>
    <name evidence="2" type="ORF">AA0117_g628</name>
    <name evidence="1" type="ORF">CC77DRAFT_1091999</name>
</gene>
<evidence type="ECO:0000313" key="2">
    <source>
        <dbReference type="EMBL" id="RYN83453.1"/>
    </source>
</evidence>
<reference evidence="2" key="3">
    <citation type="journal article" date="2019" name="J. ISSAAS">
        <title>Genomics, evolutionary history and diagnostics of the Alternaria alternata species group including apple and Asian pear pathotypes.</title>
        <authorList>
            <person name="Armitage A.D."/>
            <person name="Cockerton H.M."/>
            <person name="Sreenivasaprasad S."/>
            <person name="Woodhall J."/>
            <person name="Lane C."/>
            <person name="Harrison R.J."/>
            <person name="Clarkson J.P."/>
        </authorList>
    </citation>
    <scope>NUCLEOTIDE SEQUENCE</scope>
    <source>
        <strain evidence="2">FERA 1177</strain>
    </source>
</reference>
<dbReference type="AlphaFoldDB" id="A0A177DVU6"/>
<dbReference type="EMBL" id="KV441472">
    <property type="protein sequence ID" value="OAG23824.1"/>
    <property type="molecule type" value="Genomic_DNA"/>
</dbReference>
<dbReference type="CDD" id="cd07822">
    <property type="entry name" value="SRPBCC_4"/>
    <property type="match status" value="1"/>
</dbReference>
<organism evidence="1 3">
    <name type="scientific">Alternaria alternata</name>
    <name type="common">Alternaria rot fungus</name>
    <name type="synonym">Torula alternata</name>
    <dbReference type="NCBI Taxonomy" id="5599"/>
    <lineage>
        <taxon>Eukaryota</taxon>
        <taxon>Fungi</taxon>
        <taxon>Dikarya</taxon>
        <taxon>Ascomycota</taxon>
        <taxon>Pezizomycotina</taxon>
        <taxon>Dothideomycetes</taxon>
        <taxon>Pleosporomycetidae</taxon>
        <taxon>Pleosporales</taxon>
        <taxon>Pleosporineae</taxon>
        <taxon>Pleosporaceae</taxon>
        <taxon>Alternaria</taxon>
        <taxon>Alternaria sect. Alternaria</taxon>
        <taxon>Alternaria alternata complex</taxon>
    </lineage>
</organism>
<reference evidence="4" key="2">
    <citation type="journal article" date="2019" name="bioRxiv">
        <title>Genomics, evolutionary history and diagnostics of the Alternaria alternata species group including apple and Asian pear pathotypes.</title>
        <authorList>
            <person name="Armitage A.D."/>
            <person name="Cockerton H.M."/>
            <person name="Sreenivasaprasad S."/>
            <person name="Woodhall J.W."/>
            <person name="Lane C.R."/>
            <person name="Harrison R.J."/>
            <person name="Clarkson J.P."/>
        </authorList>
    </citation>
    <scope>NUCLEOTIDE SEQUENCE [LARGE SCALE GENOMIC DNA]</scope>
    <source>
        <strain evidence="4">FERA 1177</strain>
    </source>
</reference>
<evidence type="ECO:0000313" key="3">
    <source>
        <dbReference type="Proteomes" id="UP000077248"/>
    </source>
</evidence>
<name>A0A177DVU6_ALTAL</name>
<dbReference type="InterPro" id="IPR023393">
    <property type="entry name" value="START-like_dom_sf"/>
</dbReference>
<reference evidence="1 3" key="1">
    <citation type="submission" date="2016-05" db="EMBL/GenBank/DDBJ databases">
        <title>Comparative analysis of secretome profiles of manganese(II)-oxidizing ascomycete fungi.</title>
        <authorList>
            <consortium name="DOE Joint Genome Institute"/>
            <person name="Zeiner C.A."/>
            <person name="Purvine S.O."/>
            <person name="Zink E.M."/>
            <person name="Wu S."/>
            <person name="Pasa-Tolic L."/>
            <person name="Chaput D.L."/>
            <person name="Haridas S."/>
            <person name="Grigoriev I.V."/>
            <person name="Santelli C.M."/>
            <person name="Hansel C.M."/>
        </authorList>
    </citation>
    <scope>NUCLEOTIDE SEQUENCE [LARGE SCALE GENOMIC DNA]</scope>
    <source>
        <strain evidence="1 3">SRC1lrK2f</strain>
    </source>
</reference>
<sequence length="148" mass="16203">MTVTASIDIASPPETVRAKFLDFASLSKYHKGFFTSLSPLGPVESGNKIRVVFSSGQKMDAPIEHNTPTSFAWTGSIPLLFTGTHSFVFEPSSTVPGGTKFTQEEVFSGALAFLMGENVVARQFGFPEKTRRGWEGYNNDLKAWCEAQ</sequence>
<evidence type="ECO:0000313" key="4">
    <source>
        <dbReference type="Proteomes" id="UP000291422"/>
    </source>
</evidence>
<dbReference type="EMBL" id="PDXD01000001">
    <property type="protein sequence ID" value="RYN83453.1"/>
    <property type="molecule type" value="Genomic_DNA"/>
</dbReference>
<dbReference type="Gene3D" id="3.30.530.20">
    <property type="match status" value="1"/>
</dbReference>
<dbReference type="InterPro" id="IPR019587">
    <property type="entry name" value="Polyketide_cyclase/dehydratase"/>
</dbReference>
<dbReference type="Pfam" id="PF10604">
    <property type="entry name" value="Polyketide_cyc2"/>
    <property type="match status" value="1"/>
</dbReference>
<evidence type="ECO:0000313" key="1">
    <source>
        <dbReference type="EMBL" id="OAG23824.1"/>
    </source>
</evidence>
<dbReference type="GeneID" id="29115205"/>
<dbReference type="PANTHER" id="PTHR36166">
    <property type="entry name" value="CHROMOSOME 9, WHOLE GENOME SHOTGUN SEQUENCE"/>
    <property type="match status" value="1"/>
</dbReference>
<keyword evidence="3" id="KW-1185">Reference proteome</keyword>
<proteinExistence type="predicted"/>
<dbReference type="SUPFAM" id="SSF55961">
    <property type="entry name" value="Bet v1-like"/>
    <property type="match status" value="1"/>
</dbReference>
<dbReference type="PANTHER" id="PTHR36166:SF1">
    <property type="entry name" value="SRPBCC DOMAIN-CONTAINING PROTEIN"/>
    <property type="match status" value="1"/>
</dbReference>
<dbReference type="Proteomes" id="UP000291422">
    <property type="component" value="Unassembled WGS sequence"/>
</dbReference>
<dbReference type="RefSeq" id="XP_018389245.1">
    <property type="nucleotide sequence ID" value="XM_018529611.1"/>
</dbReference>
<dbReference type="Proteomes" id="UP000077248">
    <property type="component" value="Unassembled WGS sequence"/>
</dbReference>